<evidence type="ECO:0000313" key="2">
    <source>
        <dbReference type="EMBL" id="TKA08974.1"/>
    </source>
</evidence>
<dbReference type="GO" id="GO:0005524">
    <property type="term" value="F:ATP binding"/>
    <property type="evidence" value="ECO:0007669"/>
    <property type="project" value="UniProtKB-KW"/>
</dbReference>
<name>A0A4U0SH36_9ACTN</name>
<dbReference type="RefSeq" id="WP_136726302.1">
    <property type="nucleotide sequence ID" value="NZ_SUMC01000026.1"/>
</dbReference>
<organism evidence="2 3">
    <name type="scientific">Actinacidiphila oryziradicis</name>
    <dbReference type="NCBI Taxonomy" id="2571141"/>
    <lineage>
        <taxon>Bacteria</taxon>
        <taxon>Bacillati</taxon>
        <taxon>Actinomycetota</taxon>
        <taxon>Actinomycetes</taxon>
        <taxon>Kitasatosporales</taxon>
        <taxon>Streptomycetaceae</taxon>
        <taxon>Actinacidiphila</taxon>
    </lineage>
</organism>
<protein>
    <submittedName>
        <fullName evidence="2">ATP-binding protein</fullName>
    </submittedName>
</protein>
<evidence type="ECO:0000313" key="3">
    <source>
        <dbReference type="Proteomes" id="UP000305778"/>
    </source>
</evidence>
<keyword evidence="2" id="KW-0547">Nucleotide-binding</keyword>
<comment type="caution">
    <text evidence="2">The sequence shown here is derived from an EMBL/GenBank/DDBJ whole genome shotgun (WGS) entry which is preliminary data.</text>
</comment>
<reference evidence="2 3" key="1">
    <citation type="submission" date="2019-04" db="EMBL/GenBank/DDBJ databases">
        <title>Streptomyces oryziradicis sp. nov., a novel actinomycete isolated from rhizosphere soil of rice (Oryza sativa L.).</title>
        <authorList>
            <person name="Li C."/>
        </authorList>
    </citation>
    <scope>NUCLEOTIDE SEQUENCE [LARGE SCALE GENOMIC DNA]</scope>
    <source>
        <strain evidence="2 3">NEAU-C40</strain>
    </source>
</reference>
<accession>A0A4U0SH36</accession>
<feature type="chain" id="PRO_5039539517" evidence="1">
    <location>
        <begin position="32"/>
        <end position="146"/>
    </location>
</feature>
<dbReference type="EMBL" id="SUMC01000026">
    <property type="protein sequence ID" value="TKA08974.1"/>
    <property type="molecule type" value="Genomic_DNA"/>
</dbReference>
<keyword evidence="1" id="KW-0732">Signal</keyword>
<evidence type="ECO:0000256" key="1">
    <source>
        <dbReference type="SAM" id="SignalP"/>
    </source>
</evidence>
<dbReference type="PROSITE" id="PS51318">
    <property type="entry name" value="TAT"/>
    <property type="match status" value="1"/>
</dbReference>
<proteinExistence type="predicted"/>
<keyword evidence="2" id="KW-0067">ATP-binding</keyword>
<gene>
    <name evidence="2" type="ORF">FCI23_25705</name>
</gene>
<dbReference type="AlphaFoldDB" id="A0A4U0SH36"/>
<keyword evidence="3" id="KW-1185">Reference proteome</keyword>
<feature type="signal peptide" evidence="1">
    <location>
        <begin position="1"/>
        <end position="31"/>
    </location>
</feature>
<sequence>MSLPLSRRIARAALLVGAAAAPLIGAGAASAAALPQTTDLGGLTNLDSAGVANTLDGTTHQAGEVGGKAVKAAVPAVGKGVSTVGKTALPAAQKSAGKSAGSATETVGKLGKSVGDVSKPLSGANLPAVGQVPLKGAVPGGLPIGG</sequence>
<dbReference type="InterPro" id="IPR006311">
    <property type="entry name" value="TAT_signal"/>
</dbReference>
<dbReference type="Proteomes" id="UP000305778">
    <property type="component" value="Unassembled WGS sequence"/>
</dbReference>